<dbReference type="GO" id="GO:0005737">
    <property type="term" value="C:cytoplasm"/>
    <property type="evidence" value="ECO:0007669"/>
    <property type="project" value="UniProtKB-SubCell"/>
</dbReference>
<dbReference type="Pfam" id="PF15985">
    <property type="entry name" value="KH_6"/>
    <property type="match status" value="1"/>
</dbReference>
<dbReference type="GO" id="GO:0071051">
    <property type="term" value="P:poly(A)-dependent snoRNA 3'-end processing"/>
    <property type="evidence" value="ECO:0007669"/>
    <property type="project" value="TreeGrafter"/>
</dbReference>
<evidence type="ECO:0000256" key="3">
    <source>
        <dbReference type="ARBA" id="ARBA00022835"/>
    </source>
</evidence>
<dbReference type="AlphaFoldDB" id="A0A7G9Z2V5"/>
<dbReference type="SMART" id="SM00322">
    <property type="entry name" value="KH"/>
    <property type="match status" value="1"/>
</dbReference>
<dbReference type="InterPro" id="IPR003029">
    <property type="entry name" value="S1_domain"/>
</dbReference>
<evidence type="ECO:0000256" key="2">
    <source>
        <dbReference type="ARBA" id="ARBA00022490"/>
    </source>
</evidence>
<proteinExistence type="inferred from homology"/>
<organism evidence="7">
    <name type="scientific">Candidatus Methanophaga sp. ANME-1 ERB7</name>
    <dbReference type="NCBI Taxonomy" id="2759913"/>
    <lineage>
        <taxon>Archaea</taxon>
        <taxon>Methanobacteriati</taxon>
        <taxon>Methanobacteriota</taxon>
        <taxon>Stenosarchaea group</taxon>
        <taxon>Methanomicrobia</taxon>
        <taxon>Candidatus Methanophagales</taxon>
        <taxon>Candidatus Methanophagaceae</taxon>
        <taxon>Candidatus Methanophaga</taxon>
    </lineage>
</organism>
<dbReference type="InterPro" id="IPR023474">
    <property type="entry name" value="Rrp4"/>
</dbReference>
<dbReference type="InterPro" id="IPR004088">
    <property type="entry name" value="KH_dom_type_1"/>
</dbReference>
<dbReference type="GO" id="GO:0034475">
    <property type="term" value="P:U4 snRNA 3'-end processing"/>
    <property type="evidence" value="ECO:0007669"/>
    <property type="project" value="TreeGrafter"/>
</dbReference>
<dbReference type="CDD" id="cd22524">
    <property type="entry name" value="KH-I_Rrp4_prokar"/>
    <property type="match status" value="1"/>
</dbReference>
<dbReference type="PROSITE" id="PS50126">
    <property type="entry name" value="S1"/>
    <property type="match status" value="1"/>
</dbReference>
<dbReference type="HAMAP" id="MF_00623">
    <property type="entry name" value="Exosome_Rrp4"/>
    <property type="match status" value="1"/>
</dbReference>
<dbReference type="Pfam" id="PF21266">
    <property type="entry name" value="S1_RRP4"/>
    <property type="match status" value="1"/>
</dbReference>
<comment type="similarity">
    <text evidence="1 5">Belongs to the RRP4 family.</text>
</comment>
<dbReference type="EMBL" id="MT631586">
    <property type="protein sequence ID" value="QNO54589.1"/>
    <property type="molecule type" value="Genomic_DNA"/>
</dbReference>
<feature type="domain" description="S1 motif" evidence="6">
    <location>
        <begin position="57"/>
        <end position="128"/>
    </location>
</feature>
<dbReference type="Pfam" id="PF14382">
    <property type="entry name" value="ECR1_N"/>
    <property type="match status" value="1"/>
</dbReference>
<dbReference type="SUPFAM" id="SSF50249">
    <property type="entry name" value="Nucleic acid-binding proteins"/>
    <property type="match status" value="1"/>
</dbReference>
<dbReference type="InterPro" id="IPR048565">
    <property type="entry name" value="S1_RRP4"/>
</dbReference>
<keyword evidence="2 5" id="KW-0963">Cytoplasm</keyword>
<keyword evidence="4 5" id="KW-0694">RNA-binding</keyword>
<sequence length="223" mass="24603">MYKVVVPGDCISTEVNRAGEGTYVEDGNVYALKYGVVDDRGTIKVVALSGKYMPVNGDVVVGKIAEISFPYWIVDIAAPYEARLHKSEFGRGEKIDFGNMCEYLDIDDLIVAKVMNVDVMMRIDLALKNEFKMDGVGRLIEVSPTKVPRIIGRSGSMIRLLKDKCNCFIFVAKNGRIWIKGSSADMDLASQTVMKIANEAHTSGLTDRIALFLDSFKSEKGEG</sequence>
<name>A0A7G9Z2V5_9EURY</name>
<dbReference type="GO" id="GO:0000467">
    <property type="term" value="P:exonucleolytic trimming to generate mature 3'-end of 5.8S rRNA from tricistronic rRNA transcript (SSU-rRNA, 5.8S rRNA, LSU-rRNA)"/>
    <property type="evidence" value="ECO:0007669"/>
    <property type="project" value="TreeGrafter"/>
</dbReference>
<dbReference type="Gene3D" id="2.40.50.100">
    <property type="match status" value="1"/>
</dbReference>
<evidence type="ECO:0000259" key="6">
    <source>
        <dbReference type="PROSITE" id="PS50126"/>
    </source>
</evidence>
<dbReference type="GO" id="GO:0071034">
    <property type="term" value="P:CUT catabolic process"/>
    <property type="evidence" value="ECO:0007669"/>
    <property type="project" value="TreeGrafter"/>
</dbReference>
<dbReference type="Gene3D" id="2.40.50.140">
    <property type="entry name" value="Nucleic acid-binding proteins"/>
    <property type="match status" value="1"/>
</dbReference>
<dbReference type="Gene3D" id="3.30.1370.10">
    <property type="entry name" value="K Homology domain, type 1"/>
    <property type="match status" value="1"/>
</dbReference>
<evidence type="ECO:0000256" key="5">
    <source>
        <dbReference type="HAMAP-Rule" id="MF_00623"/>
    </source>
</evidence>
<dbReference type="SUPFAM" id="SSF110324">
    <property type="entry name" value="Ribosomal L27 protein-like"/>
    <property type="match status" value="1"/>
</dbReference>
<dbReference type="PANTHER" id="PTHR21321">
    <property type="entry name" value="PNAS-3 RELATED"/>
    <property type="match status" value="1"/>
</dbReference>
<comment type="function">
    <text evidence="5">Non-catalytic component of the exosome, which is a complex involved in RNA degradation. Increases the RNA binding and the efficiency of RNA degradation. Confers strong poly(A) specificity to the exosome.</text>
</comment>
<dbReference type="InterPro" id="IPR012340">
    <property type="entry name" value="NA-bd_OB-fold"/>
</dbReference>
<gene>
    <name evidence="5 7" type="primary">rrp4</name>
    <name evidence="7" type="ORF">KENJCFKB_00050</name>
</gene>
<keyword evidence="3 5" id="KW-0271">Exosome</keyword>
<dbReference type="InterPro" id="IPR025721">
    <property type="entry name" value="Exosome_cplx_N_dom"/>
</dbReference>
<dbReference type="PANTHER" id="PTHR21321:SF4">
    <property type="entry name" value="EXOSOME COMPLEX COMPONENT RRP4"/>
    <property type="match status" value="1"/>
</dbReference>
<accession>A0A7G9Z2V5</accession>
<evidence type="ECO:0000313" key="7">
    <source>
        <dbReference type="EMBL" id="QNO54589.1"/>
    </source>
</evidence>
<comment type="subunit">
    <text evidence="5">Component of the archaeal exosome complex. Forms a trimer of Rrp4 and/or Csl4 subunits. The trimer associates with an hexameric ring-like arrangement composed of 3 Rrp41-Rrp42 heterodimers.</text>
</comment>
<dbReference type="GO" id="GO:0000178">
    <property type="term" value="C:exosome (RNase complex)"/>
    <property type="evidence" value="ECO:0007669"/>
    <property type="project" value="UniProtKB-KW"/>
</dbReference>
<dbReference type="CDD" id="cd05789">
    <property type="entry name" value="S1_Rrp4"/>
    <property type="match status" value="1"/>
</dbReference>
<dbReference type="InterPro" id="IPR036612">
    <property type="entry name" value="KH_dom_type_1_sf"/>
</dbReference>
<evidence type="ECO:0000256" key="1">
    <source>
        <dbReference type="ARBA" id="ARBA00009155"/>
    </source>
</evidence>
<evidence type="ECO:0000256" key="4">
    <source>
        <dbReference type="ARBA" id="ARBA00022884"/>
    </source>
</evidence>
<dbReference type="NCBIfam" id="NF003181">
    <property type="entry name" value="PRK04163.1-1"/>
    <property type="match status" value="1"/>
</dbReference>
<dbReference type="PROSITE" id="PS50084">
    <property type="entry name" value="KH_TYPE_1"/>
    <property type="match status" value="1"/>
</dbReference>
<comment type="subcellular location">
    <subcellularLocation>
        <location evidence="5">Cytoplasm</location>
    </subcellularLocation>
</comment>
<dbReference type="SMART" id="SM00316">
    <property type="entry name" value="S1"/>
    <property type="match status" value="1"/>
</dbReference>
<reference evidence="7" key="1">
    <citation type="submission" date="2020-06" db="EMBL/GenBank/DDBJ databases">
        <title>Unique genomic features of the anaerobic methanotrophic archaea.</title>
        <authorList>
            <person name="Chadwick G.L."/>
            <person name="Skennerton C.T."/>
            <person name="Laso-Perez R."/>
            <person name="Leu A.O."/>
            <person name="Speth D.R."/>
            <person name="Yu H."/>
            <person name="Morgan-Lang C."/>
            <person name="Hatzenpichler R."/>
            <person name="Goudeau D."/>
            <person name="Malmstrom R."/>
            <person name="Brazelton W.J."/>
            <person name="Woyke T."/>
            <person name="Hallam S.J."/>
            <person name="Tyson G.W."/>
            <person name="Wegener G."/>
            <person name="Boetius A."/>
            <person name="Orphan V."/>
        </authorList>
    </citation>
    <scope>NUCLEOTIDE SEQUENCE</scope>
</reference>
<dbReference type="GO" id="GO:0008143">
    <property type="term" value="F:poly(A) binding"/>
    <property type="evidence" value="ECO:0007669"/>
    <property type="project" value="InterPro"/>
</dbReference>
<dbReference type="InterPro" id="IPR004087">
    <property type="entry name" value="KH_dom"/>
</dbReference>
<dbReference type="InterPro" id="IPR026699">
    <property type="entry name" value="Exosome_RNA_bind1/RRP40/RRP4"/>
</dbReference>
<dbReference type="SUPFAM" id="SSF54791">
    <property type="entry name" value="Eukaryotic type KH-domain (KH-domain type I)"/>
    <property type="match status" value="1"/>
</dbReference>
<protein>
    <recommendedName>
        <fullName evidence="5">Exosome complex component Rrp4</fullName>
    </recommendedName>
</protein>